<dbReference type="Proteomes" id="UP000590524">
    <property type="component" value="Unassembled WGS sequence"/>
</dbReference>
<evidence type="ECO:0000256" key="1">
    <source>
        <dbReference type="SAM" id="SignalP"/>
    </source>
</evidence>
<dbReference type="Pfam" id="PF13557">
    <property type="entry name" value="Phenol_MetA_deg"/>
    <property type="match status" value="1"/>
</dbReference>
<reference evidence="2 3" key="1">
    <citation type="submission" date="2020-08" db="EMBL/GenBank/DDBJ databases">
        <title>Genomic Encyclopedia of Type Strains, Phase IV (KMG-IV): sequencing the most valuable type-strain genomes for metagenomic binning, comparative biology and taxonomic classification.</title>
        <authorList>
            <person name="Goeker M."/>
        </authorList>
    </citation>
    <scope>NUCLEOTIDE SEQUENCE [LARGE SCALE GENOMIC DNA]</scope>
    <source>
        <strain evidence="2 3">DSM 19371</strain>
    </source>
</reference>
<sequence>MMRAWGAVMLLAMATQGGVARAQDEREFCADRPGLDTPPCTMAPGKVQAELGLGDWTREQDAESRIDTVNFGDALLRIGLTDSMEAQLGWSAFGHVRTRDRVTGAVEKDSGIGDMRVALRQNLRNPDGSGFSIAVMPYASLPTGGDAIGGGDWGAGLLVPISYDLGQGFSLLATPEVDAAVDEDGDGRHLAYGSVAGLGFDISDSLSGSIEASLMRDDDPDGHATQALAGLSLGWQAGDDMQFDAGANLGLNHDSPDAELYVGVVRRF</sequence>
<comment type="caution">
    <text evidence="2">The sequence shown here is derived from an EMBL/GenBank/DDBJ whole genome shotgun (WGS) entry which is preliminary data.</text>
</comment>
<proteinExistence type="predicted"/>
<accession>A0A7W6PWG2</accession>
<name>A0A7W6PWG2_9SPHN</name>
<dbReference type="EMBL" id="JACIEU010000007">
    <property type="protein sequence ID" value="MBB4148227.1"/>
    <property type="molecule type" value="Genomic_DNA"/>
</dbReference>
<protein>
    <recommendedName>
        <fullName evidence="4">Transporter</fullName>
    </recommendedName>
</protein>
<feature type="chain" id="PRO_5031357073" description="Transporter" evidence="1">
    <location>
        <begin position="23"/>
        <end position="268"/>
    </location>
</feature>
<gene>
    <name evidence="2" type="ORF">GGQ90_002006</name>
</gene>
<keyword evidence="3" id="KW-1185">Reference proteome</keyword>
<evidence type="ECO:0000313" key="3">
    <source>
        <dbReference type="Proteomes" id="UP000590524"/>
    </source>
</evidence>
<dbReference type="AlphaFoldDB" id="A0A7W6PWG2"/>
<evidence type="ECO:0008006" key="4">
    <source>
        <dbReference type="Google" id="ProtNLM"/>
    </source>
</evidence>
<keyword evidence="1" id="KW-0732">Signal</keyword>
<feature type="signal peptide" evidence="1">
    <location>
        <begin position="1"/>
        <end position="22"/>
    </location>
</feature>
<organism evidence="2 3">
    <name type="scientific">Sphingobium scionense</name>
    <dbReference type="NCBI Taxonomy" id="1404341"/>
    <lineage>
        <taxon>Bacteria</taxon>
        <taxon>Pseudomonadati</taxon>
        <taxon>Pseudomonadota</taxon>
        <taxon>Alphaproteobacteria</taxon>
        <taxon>Sphingomonadales</taxon>
        <taxon>Sphingomonadaceae</taxon>
        <taxon>Sphingobium</taxon>
    </lineage>
</organism>
<evidence type="ECO:0000313" key="2">
    <source>
        <dbReference type="EMBL" id="MBB4148227.1"/>
    </source>
</evidence>
<dbReference type="InterPro" id="IPR025737">
    <property type="entry name" value="FApF"/>
</dbReference>